<reference evidence="2" key="1">
    <citation type="submission" date="2018-10" db="EMBL/GenBank/DDBJ databases">
        <title>Transcriptome assembly of Aceria tosichella (Wheat curl mite) Type 2.</title>
        <authorList>
            <person name="Scully E.D."/>
            <person name="Geib S.M."/>
            <person name="Palmer N.A."/>
            <person name="Gupta A.K."/>
            <person name="Sarath G."/>
            <person name="Tatineni S."/>
        </authorList>
    </citation>
    <scope>NUCLEOTIDE SEQUENCE</scope>
    <source>
        <strain evidence="2">LincolnNE</strain>
    </source>
</reference>
<dbReference type="PANTHER" id="PTHR10826:SF1">
    <property type="entry name" value="COMPLEMENT COMPONENT 1 Q SUBCOMPONENT-BINDING PROTEIN, MITOCHONDRIAL"/>
    <property type="match status" value="1"/>
</dbReference>
<comment type="similarity">
    <text evidence="1">Belongs to the MAM33 family.</text>
</comment>
<dbReference type="InterPro" id="IPR003428">
    <property type="entry name" value="MAM33"/>
</dbReference>
<dbReference type="InterPro" id="IPR036561">
    <property type="entry name" value="MAM33_sf"/>
</dbReference>
<name>A0A6G1SLP5_9ACAR</name>
<accession>A0A6G1SLP5</accession>
<dbReference type="GO" id="GO:0042256">
    <property type="term" value="P:cytosolic ribosome assembly"/>
    <property type="evidence" value="ECO:0007669"/>
    <property type="project" value="TreeGrafter"/>
</dbReference>
<dbReference type="EMBL" id="GGYP01006685">
    <property type="protein sequence ID" value="MDE51456.1"/>
    <property type="molecule type" value="Transcribed_RNA"/>
</dbReference>
<evidence type="ECO:0000313" key="2">
    <source>
        <dbReference type="EMBL" id="MDE51456.1"/>
    </source>
</evidence>
<protein>
    <submittedName>
        <fullName evidence="2">Conserved regulator of innate immunity protein 3</fullName>
    </submittedName>
</protein>
<dbReference type="PANTHER" id="PTHR10826">
    <property type="entry name" value="COMPLEMENT COMPONENT 1"/>
    <property type="match status" value="1"/>
</dbReference>
<dbReference type="Gene3D" id="3.10.280.10">
    <property type="entry name" value="Mitochondrial glycoprotein"/>
    <property type="match status" value="1"/>
</dbReference>
<dbReference type="Pfam" id="PF02330">
    <property type="entry name" value="MAM33"/>
    <property type="match status" value="1"/>
</dbReference>
<dbReference type="SUPFAM" id="SSF54529">
    <property type="entry name" value="Mitochondrial glycoprotein MAM33-like"/>
    <property type="match status" value="1"/>
</dbReference>
<evidence type="ECO:0000256" key="1">
    <source>
        <dbReference type="ARBA" id="ARBA00005457"/>
    </source>
</evidence>
<sequence length="277" mass="31718">MAFSTNLRLLTPIMRSMIVSGPKACLLRSTNCAAFSSAVMAPKLNGLMSQSLQRNQIRLLGSDPRHTMSREHDDKPLSFSQILDQEIQEETAELNRNLTSDQFPGFSVETDDADVKLTKQVGDSTVVVRFTVSSSLSEWKTEPTNEQPDPQQQQEGYNYSLLSMPEFQVQIIRDGKTLEMNCYFEEMEHDEESGDSYPTEPLFHIDEIVMYKGEPQETEFSVSTEYFREELQDGLLQYLAEHGIDDEFAKNLVSFSTNYEKKLYIGLMQRLKEFVSK</sequence>
<organism evidence="2">
    <name type="scientific">Aceria tosichella</name>
    <name type="common">wheat curl mite</name>
    <dbReference type="NCBI Taxonomy" id="561515"/>
    <lineage>
        <taxon>Eukaryota</taxon>
        <taxon>Metazoa</taxon>
        <taxon>Ecdysozoa</taxon>
        <taxon>Arthropoda</taxon>
        <taxon>Chelicerata</taxon>
        <taxon>Arachnida</taxon>
        <taxon>Acari</taxon>
        <taxon>Acariformes</taxon>
        <taxon>Trombidiformes</taxon>
        <taxon>Prostigmata</taxon>
        <taxon>Eupodina</taxon>
        <taxon>Eriophyoidea</taxon>
        <taxon>Eriophyidae</taxon>
        <taxon>Eriophyinae</taxon>
        <taxon>Aceriini</taxon>
        <taxon>Aceria</taxon>
    </lineage>
</organism>
<gene>
    <name evidence="2" type="primary">cri-3</name>
    <name evidence="2" type="ORF">g.3294</name>
</gene>
<dbReference type="GO" id="GO:0005759">
    <property type="term" value="C:mitochondrial matrix"/>
    <property type="evidence" value="ECO:0007669"/>
    <property type="project" value="InterPro"/>
</dbReference>
<dbReference type="AlphaFoldDB" id="A0A6G1SLP5"/>
<proteinExistence type="inferred from homology"/>